<accession>A0A0W8I2A3</accession>
<keyword evidence="4 5" id="KW-0472">Membrane</keyword>
<evidence type="ECO:0000256" key="5">
    <source>
        <dbReference type="SAM" id="Phobius"/>
    </source>
</evidence>
<protein>
    <recommendedName>
        <fullName evidence="8">Orotate phosphoribosyltransferase</fullName>
    </recommendedName>
</protein>
<reference evidence="6 7" key="1">
    <citation type="submission" date="2015-12" db="EMBL/GenBank/DDBJ databases">
        <title>Serinicoccus chungangenesis strain CD08_5 genome sequencing and assembly.</title>
        <authorList>
            <person name="Chander A.M."/>
            <person name="Kaur G."/>
            <person name="Nair G.R."/>
            <person name="Dhawan D.K."/>
            <person name="Kochhar R.K."/>
            <person name="Mayilraj S."/>
            <person name="Bhadada S.K."/>
        </authorList>
    </citation>
    <scope>NUCLEOTIDE SEQUENCE [LARGE SCALE GENOMIC DNA]</scope>
    <source>
        <strain evidence="6 7">CD08_5</strain>
    </source>
</reference>
<dbReference type="OrthoDB" id="9808930at2"/>
<feature type="transmembrane region" description="Helical" evidence="5">
    <location>
        <begin position="12"/>
        <end position="32"/>
    </location>
</feature>
<evidence type="ECO:0000256" key="3">
    <source>
        <dbReference type="ARBA" id="ARBA00022989"/>
    </source>
</evidence>
<comment type="subcellular location">
    <subcellularLocation>
        <location evidence="1">Membrane</location>
        <topology evidence="1">Multi-pass membrane protein</topology>
    </subcellularLocation>
</comment>
<feature type="transmembrane region" description="Helical" evidence="5">
    <location>
        <begin position="44"/>
        <end position="66"/>
    </location>
</feature>
<keyword evidence="7" id="KW-1185">Reference proteome</keyword>
<dbReference type="STRING" id="767452.AVL62_09260"/>
<organism evidence="6 7">
    <name type="scientific">Serinicoccus chungangensis</name>
    <dbReference type="NCBI Taxonomy" id="767452"/>
    <lineage>
        <taxon>Bacteria</taxon>
        <taxon>Bacillati</taxon>
        <taxon>Actinomycetota</taxon>
        <taxon>Actinomycetes</taxon>
        <taxon>Micrococcales</taxon>
        <taxon>Ornithinimicrobiaceae</taxon>
        <taxon>Serinicoccus</taxon>
    </lineage>
</organism>
<dbReference type="InterPro" id="IPR019109">
    <property type="entry name" value="MamF_MmsF"/>
</dbReference>
<keyword evidence="2 5" id="KW-0812">Transmembrane</keyword>
<evidence type="ECO:0000313" key="7">
    <source>
        <dbReference type="Proteomes" id="UP000054837"/>
    </source>
</evidence>
<dbReference type="AlphaFoldDB" id="A0A0W8I2A3"/>
<comment type="caution">
    <text evidence="6">The sequence shown here is derived from an EMBL/GenBank/DDBJ whole genome shotgun (WGS) entry which is preliminary data.</text>
</comment>
<dbReference type="EMBL" id="LQBL01000032">
    <property type="protein sequence ID" value="KUG51663.1"/>
    <property type="molecule type" value="Genomic_DNA"/>
</dbReference>
<gene>
    <name evidence="6" type="ORF">AVL62_09260</name>
</gene>
<dbReference type="Pfam" id="PF09685">
    <property type="entry name" value="MamF_MmsF"/>
    <property type="match status" value="1"/>
</dbReference>
<evidence type="ECO:0000256" key="2">
    <source>
        <dbReference type="ARBA" id="ARBA00022692"/>
    </source>
</evidence>
<dbReference type="Proteomes" id="UP000054837">
    <property type="component" value="Unassembled WGS sequence"/>
</dbReference>
<evidence type="ECO:0000313" key="6">
    <source>
        <dbReference type="EMBL" id="KUG51663.1"/>
    </source>
</evidence>
<feature type="transmembrane region" description="Helical" evidence="5">
    <location>
        <begin position="72"/>
        <end position="91"/>
    </location>
</feature>
<name>A0A0W8I2A3_9MICO</name>
<evidence type="ECO:0008006" key="8">
    <source>
        <dbReference type="Google" id="ProtNLM"/>
    </source>
</evidence>
<sequence>MMLLAHLSGPIAMVFSAGWLPFLGPLLIWLFYKDRSTAVRTASAGAFNFNLSLGIVSIVLWITVILTLGIGFLWAIPGWIAIFVIQLWCHIKGAVRAADGRVYEYPFQLRLLS</sequence>
<proteinExistence type="predicted"/>
<evidence type="ECO:0000256" key="4">
    <source>
        <dbReference type="ARBA" id="ARBA00023136"/>
    </source>
</evidence>
<keyword evidence="3 5" id="KW-1133">Transmembrane helix</keyword>
<evidence type="ECO:0000256" key="1">
    <source>
        <dbReference type="ARBA" id="ARBA00004141"/>
    </source>
</evidence>